<dbReference type="InterPro" id="IPR013022">
    <property type="entry name" value="Xyl_isomerase-like_TIM-brl"/>
</dbReference>
<evidence type="ECO:0000313" key="3">
    <source>
        <dbReference type="Proteomes" id="UP001320159"/>
    </source>
</evidence>
<dbReference type="Gene3D" id="3.20.20.150">
    <property type="entry name" value="Divalent-metal-dependent TIM barrel enzymes"/>
    <property type="match status" value="1"/>
</dbReference>
<dbReference type="InterPro" id="IPR036237">
    <property type="entry name" value="Xyl_isomerase-like_sf"/>
</dbReference>
<reference evidence="2 3" key="1">
    <citation type="submission" date="2017-11" db="EMBL/GenBank/DDBJ databases">
        <title>Isolation and Characterization of Family Methanocellaceae Species from Potential Methane Hydrate Area Offshore Southwestern Taiwan.</title>
        <authorList>
            <person name="Zhang W.-L."/>
            <person name="Chen W.-C."/>
            <person name="Lai M.-C."/>
            <person name="Chen S.-C."/>
        </authorList>
    </citation>
    <scope>NUCLEOTIDE SEQUENCE [LARGE SCALE GENOMIC DNA]</scope>
    <source>
        <strain evidence="2 3">CWC-04</strain>
    </source>
</reference>
<organism evidence="2 3">
    <name type="scientific">Methanooceanicella nereidis</name>
    <dbReference type="NCBI Taxonomy" id="2052831"/>
    <lineage>
        <taxon>Archaea</taxon>
        <taxon>Methanobacteriati</taxon>
        <taxon>Methanobacteriota</taxon>
        <taxon>Stenosarchaea group</taxon>
        <taxon>Methanomicrobia</taxon>
        <taxon>Methanocellales</taxon>
        <taxon>Methanocellaceae</taxon>
        <taxon>Methanooceanicella</taxon>
    </lineage>
</organism>
<evidence type="ECO:0000259" key="1">
    <source>
        <dbReference type="Pfam" id="PF01261"/>
    </source>
</evidence>
<dbReference type="PANTHER" id="PTHR12110">
    <property type="entry name" value="HYDROXYPYRUVATE ISOMERASE"/>
    <property type="match status" value="1"/>
</dbReference>
<dbReference type="InterPro" id="IPR050312">
    <property type="entry name" value="IolE/XylAMocC-like"/>
</dbReference>
<dbReference type="Proteomes" id="UP001320159">
    <property type="component" value="Unassembled WGS sequence"/>
</dbReference>
<evidence type="ECO:0000313" key="2">
    <source>
        <dbReference type="EMBL" id="MCD1294077.1"/>
    </source>
</evidence>
<dbReference type="GO" id="GO:0016853">
    <property type="term" value="F:isomerase activity"/>
    <property type="evidence" value="ECO:0007669"/>
    <property type="project" value="UniProtKB-KW"/>
</dbReference>
<comment type="caution">
    <text evidence="2">The sequence shown here is derived from an EMBL/GenBank/DDBJ whole genome shotgun (WGS) entry which is preliminary data.</text>
</comment>
<dbReference type="PANTHER" id="PTHR12110:SF21">
    <property type="entry name" value="XYLOSE ISOMERASE-LIKE TIM BARREL DOMAIN-CONTAINING PROTEIN"/>
    <property type="match status" value="1"/>
</dbReference>
<proteinExistence type="predicted"/>
<protein>
    <submittedName>
        <fullName evidence="2">Sugar phosphate isomerase/epimerase</fullName>
    </submittedName>
</protein>
<name>A0AAP2RD53_9EURY</name>
<accession>A0AAP2RD53</accession>
<dbReference type="AlphaFoldDB" id="A0AAP2RD53"/>
<dbReference type="Pfam" id="PF01261">
    <property type="entry name" value="AP_endonuc_2"/>
    <property type="match status" value="1"/>
</dbReference>
<keyword evidence="3" id="KW-1185">Reference proteome</keyword>
<dbReference type="EMBL" id="PGCK01000002">
    <property type="protein sequence ID" value="MCD1294077.1"/>
    <property type="molecule type" value="Genomic_DNA"/>
</dbReference>
<gene>
    <name evidence="2" type="ORF">CUJ83_03590</name>
</gene>
<dbReference type="RefSeq" id="WP_230740703.1">
    <property type="nucleotide sequence ID" value="NZ_PGCK01000002.1"/>
</dbReference>
<dbReference type="SUPFAM" id="SSF51658">
    <property type="entry name" value="Xylose isomerase-like"/>
    <property type="match status" value="1"/>
</dbReference>
<sequence length="253" mass="28336">MAMHSGLRLGFSTLALFMSPPDTWVETAMSDGFNALEILCEGPMWPREKKWETLKNMGDKNVEIYMHSPTIDLNPASVNRGIREETLKQLIESIEMAVEINAKFVTTHPGIVHKPMPRIREFCEQAAMQVLGEAGDRARSAGVTLSIENMPNRETYLCTDPVTLAEFQKKCGCGVTIDVGHAITCPEPQRFLEIDGISYLHVNDNDGLKDQHLCPGDGILDLGMLRGHDRMIIELSDYQKVLRARDNIRNALL</sequence>
<feature type="domain" description="Xylose isomerase-like TIM barrel" evidence="1">
    <location>
        <begin position="28"/>
        <end position="225"/>
    </location>
</feature>
<keyword evidence="2" id="KW-0413">Isomerase</keyword>